<evidence type="ECO:0000313" key="2">
    <source>
        <dbReference type="Proteomes" id="UP001179121"/>
    </source>
</evidence>
<sequence>MKCTRCHGLMVEDHLLDVKESLGPMWIKTWRCVACGNIVDPLILKHRAAQASQAPRLVVVDAPEKQPEADPTSPAVAMTA</sequence>
<name>A0AA86N1J4_9BACT</name>
<dbReference type="RefSeq" id="WP_289269713.1">
    <property type="nucleotide sequence ID" value="NZ_OX365700.1"/>
</dbReference>
<proteinExistence type="predicted"/>
<reference evidence="1" key="1">
    <citation type="submission" date="2022-10" db="EMBL/GenBank/DDBJ databases">
        <authorList>
            <person name="Koch H."/>
        </authorList>
    </citation>
    <scope>NUCLEOTIDE SEQUENCE</scope>
    <source>
        <strain evidence="1">DNF</strain>
    </source>
</reference>
<protein>
    <submittedName>
        <fullName evidence="1">Uncharacterized protein</fullName>
    </submittedName>
</protein>
<dbReference type="KEGG" id="nti:DNFV4_03366"/>
<keyword evidence="2" id="KW-1185">Reference proteome</keyword>
<accession>A0AA86N1J4</accession>
<gene>
    <name evidence="1" type="ORF">DNFV4_03366</name>
</gene>
<dbReference type="Proteomes" id="UP001179121">
    <property type="component" value="Chromosome"/>
</dbReference>
<dbReference type="EMBL" id="OX365700">
    <property type="protein sequence ID" value="CAI4032936.1"/>
    <property type="molecule type" value="Genomic_DNA"/>
</dbReference>
<evidence type="ECO:0000313" key="1">
    <source>
        <dbReference type="EMBL" id="CAI4032936.1"/>
    </source>
</evidence>
<dbReference type="AlphaFoldDB" id="A0AA86N1J4"/>
<organism evidence="1 2">
    <name type="scientific">Nitrospira tepida</name>
    <dbReference type="NCBI Taxonomy" id="2973512"/>
    <lineage>
        <taxon>Bacteria</taxon>
        <taxon>Pseudomonadati</taxon>
        <taxon>Nitrospirota</taxon>
        <taxon>Nitrospiria</taxon>
        <taxon>Nitrospirales</taxon>
        <taxon>Nitrospiraceae</taxon>
        <taxon>Nitrospira</taxon>
    </lineage>
</organism>